<keyword evidence="5" id="KW-1185">Reference proteome</keyword>
<feature type="signal peptide" evidence="2">
    <location>
        <begin position="1"/>
        <end position="20"/>
    </location>
</feature>
<reference evidence="4 5" key="1">
    <citation type="submission" date="2021-02" db="EMBL/GenBank/DDBJ databases">
        <title>De Novo genome assembly of isolated myxobacteria.</title>
        <authorList>
            <person name="Stevens D.C."/>
        </authorList>
    </citation>
    <scope>NUCLEOTIDE SEQUENCE [LARGE SCALE GENOMIC DNA]</scope>
    <source>
        <strain evidence="4 5">SCHIC003</strain>
    </source>
</reference>
<organism evidence="4 5">
    <name type="scientific">Myxococcus landrumensis</name>
    <dbReference type="NCBI Taxonomy" id="2813577"/>
    <lineage>
        <taxon>Bacteria</taxon>
        <taxon>Pseudomonadati</taxon>
        <taxon>Myxococcota</taxon>
        <taxon>Myxococcia</taxon>
        <taxon>Myxococcales</taxon>
        <taxon>Cystobacterineae</taxon>
        <taxon>Myxococcaceae</taxon>
        <taxon>Myxococcus</taxon>
    </lineage>
</organism>
<dbReference type="InterPro" id="IPR028904">
    <property type="entry name" value="Tox-REase-5_dom"/>
</dbReference>
<protein>
    <recommendedName>
        <fullName evidence="3">Tox-REase-5 domain-containing protein</fullName>
    </recommendedName>
</protein>
<dbReference type="EMBL" id="CP071091">
    <property type="protein sequence ID" value="QSQ10744.1"/>
    <property type="molecule type" value="Genomic_DNA"/>
</dbReference>
<evidence type="ECO:0000259" key="3">
    <source>
        <dbReference type="Pfam" id="PF15648"/>
    </source>
</evidence>
<feature type="region of interest" description="Disordered" evidence="1">
    <location>
        <begin position="73"/>
        <end position="93"/>
    </location>
</feature>
<feature type="compositionally biased region" description="Basic and acidic residues" evidence="1">
    <location>
        <begin position="40"/>
        <end position="51"/>
    </location>
</feature>
<feature type="chain" id="PRO_5046562852" description="Tox-REase-5 domain-containing protein" evidence="2">
    <location>
        <begin position="21"/>
        <end position="538"/>
    </location>
</feature>
<proteinExistence type="predicted"/>
<sequence length="538" mass="58472">MRANALVLALLLLATGCASLSHESRREGSLGYTPRTATNRAERESPPRTADRPQLVAQVGEFSRSWRRRDFRTGAALEHSPSRTPVRGGAPIPPLPKGDAWGALLEGAGLDERDSRPVDESVLTPTHAARLLNVLMGKDVTLGQFPARVAVGFMLREVLDTGEVSRAELVRRAERFADVAVLRPDGYLAWVRTGRTQQKVEPVEWKDGAFRAYGFELGRFYDGRTGVFRLLDGELREANGFPIADVHDDADVVSRSLDGAEGAFVELALAIGKFFSTSPAENLEAFRQMPAAVVALIESSPEYLERFKYMTRGEQIQAVSKMVTNLIATWGTASSTARTLQGTALATLEAPVLSLSVNGMARMSLVAVPVGRAAAVLSGGPGAAIILQRASTAEKQGGPAKEPGEWGPSEEKGASVRARAYQEQISGRSYDDAYWVGGVGRKSGGTKFDGFKDDVLMEAKGPGYAEFFEKNLEPKSWYRDSGKAQDLIDQAQRQLNRTRGKGVPIEWHVAEKHAADAMRELFRNNDLGAIKVVHTPAR</sequence>
<evidence type="ECO:0000256" key="2">
    <source>
        <dbReference type="SAM" id="SignalP"/>
    </source>
</evidence>
<gene>
    <name evidence="4" type="ORF">JY572_20090</name>
</gene>
<feature type="domain" description="Tox-REase-5" evidence="3">
    <location>
        <begin position="419"/>
        <end position="511"/>
    </location>
</feature>
<dbReference type="PROSITE" id="PS51257">
    <property type="entry name" value="PROKAR_LIPOPROTEIN"/>
    <property type="match status" value="1"/>
</dbReference>
<evidence type="ECO:0000256" key="1">
    <source>
        <dbReference type="SAM" id="MobiDB-lite"/>
    </source>
</evidence>
<keyword evidence="2" id="KW-0732">Signal</keyword>
<name>A0ABX7MZE9_9BACT</name>
<feature type="region of interest" description="Disordered" evidence="1">
    <location>
        <begin position="23"/>
        <end position="53"/>
    </location>
</feature>
<evidence type="ECO:0000313" key="5">
    <source>
        <dbReference type="Proteomes" id="UP000663090"/>
    </source>
</evidence>
<evidence type="ECO:0000313" key="4">
    <source>
        <dbReference type="EMBL" id="QSQ10744.1"/>
    </source>
</evidence>
<feature type="region of interest" description="Disordered" evidence="1">
    <location>
        <begin position="393"/>
        <end position="414"/>
    </location>
</feature>
<dbReference type="Pfam" id="PF15648">
    <property type="entry name" value="Tox-REase-5"/>
    <property type="match status" value="1"/>
</dbReference>
<accession>A0ABX7MZE9</accession>
<dbReference type="Proteomes" id="UP000663090">
    <property type="component" value="Chromosome"/>
</dbReference>